<protein>
    <submittedName>
        <fullName evidence="1">Uncharacterized protein</fullName>
    </submittedName>
</protein>
<reference evidence="1" key="2">
    <citation type="journal article" date="2015" name="Fish Shellfish Immunol.">
        <title>Early steps in the European eel (Anguilla anguilla)-Vibrio vulnificus interaction in the gills: Role of the RtxA13 toxin.</title>
        <authorList>
            <person name="Callol A."/>
            <person name="Pajuelo D."/>
            <person name="Ebbesson L."/>
            <person name="Teles M."/>
            <person name="MacKenzie S."/>
            <person name="Amaro C."/>
        </authorList>
    </citation>
    <scope>NUCLEOTIDE SEQUENCE</scope>
</reference>
<dbReference type="EMBL" id="GBXM01082088">
    <property type="protein sequence ID" value="JAH26489.1"/>
    <property type="molecule type" value="Transcribed_RNA"/>
</dbReference>
<proteinExistence type="predicted"/>
<dbReference type="AlphaFoldDB" id="A0A0E9RBL8"/>
<organism evidence="1">
    <name type="scientific">Anguilla anguilla</name>
    <name type="common">European freshwater eel</name>
    <name type="synonym">Muraena anguilla</name>
    <dbReference type="NCBI Taxonomy" id="7936"/>
    <lineage>
        <taxon>Eukaryota</taxon>
        <taxon>Metazoa</taxon>
        <taxon>Chordata</taxon>
        <taxon>Craniata</taxon>
        <taxon>Vertebrata</taxon>
        <taxon>Euteleostomi</taxon>
        <taxon>Actinopterygii</taxon>
        <taxon>Neopterygii</taxon>
        <taxon>Teleostei</taxon>
        <taxon>Anguilliformes</taxon>
        <taxon>Anguillidae</taxon>
        <taxon>Anguilla</taxon>
    </lineage>
</organism>
<sequence length="40" mass="4809">MSNQALFLGFYFHIKMTQEASCEQDVHAVFQRFLRSLDIW</sequence>
<accession>A0A0E9RBL8</accession>
<name>A0A0E9RBL8_ANGAN</name>
<reference evidence="1" key="1">
    <citation type="submission" date="2014-11" db="EMBL/GenBank/DDBJ databases">
        <authorList>
            <person name="Amaro Gonzalez C."/>
        </authorList>
    </citation>
    <scope>NUCLEOTIDE SEQUENCE</scope>
</reference>
<evidence type="ECO:0000313" key="1">
    <source>
        <dbReference type="EMBL" id="JAH26489.1"/>
    </source>
</evidence>